<dbReference type="InterPro" id="IPR007341">
    <property type="entry name" value="Transgly_assoc"/>
</dbReference>
<dbReference type="PANTHER" id="PTHR33884">
    <property type="entry name" value="UPF0410 PROTEIN YMGE"/>
    <property type="match status" value="1"/>
</dbReference>
<gene>
    <name evidence="8" type="ORF">RIL96_04150</name>
</gene>
<evidence type="ECO:0000256" key="4">
    <source>
        <dbReference type="ARBA" id="ARBA00022692"/>
    </source>
</evidence>
<evidence type="ECO:0000256" key="3">
    <source>
        <dbReference type="ARBA" id="ARBA00022475"/>
    </source>
</evidence>
<keyword evidence="4 7" id="KW-0812">Transmembrane</keyword>
<evidence type="ECO:0000256" key="7">
    <source>
        <dbReference type="SAM" id="Phobius"/>
    </source>
</evidence>
<accession>A0ABU2DQH4</accession>
<comment type="caution">
    <text evidence="8">The sequence shown here is derived from an EMBL/GenBank/DDBJ whole genome shotgun (WGS) entry which is preliminary data.</text>
</comment>
<dbReference type="RefSeq" id="WP_310547749.1">
    <property type="nucleotide sequence ID" value="NZ_JAVKGR010000003.1"/>
</dbReference>
<proteinExistence type="inferred from homology"/>
<evidence type="ECO:0000256" key="2">
    <source>
        <dbReference type="ARBA" id="ARBA00011006"/>
    </source>
</evidence>
<reference evidence="8 9" key="1">
    <citation type="submission" date="2023-09" db="EMBL/GenBank/DDBJ databases">
        <title>Description of three actinobacteria isolated from air of manufacturing shop in a pharmaceutical factory.</title>
        <authorList>
            <person name="Zhang D.-F."/>
        </authorList>
    </citation>
    <scope>NUCLEOTIDE SEQUENCE [LARGE SCALE GENOMIC DNA]</scope>
    <source>
        <strain evidence="8 9">LY-0111</strain>
    </source>
</reference>
<organism evidence="8 9">
    <name type="scientific">Nesterenkonia aerolata</name>
    <dbReference type="NCBI Taxonomy" id="3074079"/>
    <lineage>
        <taxon>Bacteria</taxon>
        <taxon>Bacillati</taxon>
        <taxon>Actinomycetota</taxon>
        <taxon>Actinomycetes</taxon>
        <taxon>Micrococcales</taxon>
        <taxon>Micrococcaceae</taxon>
        <taxon>Nesterenkonia</taxon>
    </lineage>
</organism>
<keyword evidence="5 7" id="KW-1133">Transmembrane helix</keyword>
<feature type="transmembrane region" description="Helical" evidence="7">
    <location>
        <begin position="61"/>
        <end position="81"/>
    </location>
</feature>
<dbReference type="Proteomes" id="UP001251870">
    <property type="component" value="Unassembled WGS sequence"/>
</dbReference>
<feature type="transmembrane region" description="Helical" evidence="7">
    <location>
        <begin position="29"/>
        <end position="54"/>
    </location>
</feature>
<protein>
    <submittedName>
        <fullName evidence="8">GlsB/YeaQ/YmgE family stress response membrane protein</fullName>
    </submittedName>
</protein>
<keyword evidence="3" id="KW-1003">Cell membrane</keyword>
<sequence length="86" mass="8555">MGIIAWIVLGLAAGAIARAIGPNAPGGIIVTMLTGILGALLGGFIASSVFGASVNEQFFDLGTWIAAIGGGVLVSFLWSIIAGRRG</sequence>
<comment type="subcellular location">
    <subcellularLocation>
        <location evidence="1">Cell membrane</location>
        <topology evidence="1">Multi-pass membrane protein</topology>
    </subcellularLocation>
</comment>
<evidence type="ECO:0000256" key="6">
    <source>
        <dbReference type="ARBA" id="ARBA00023136"/>
    </source>
</evidence>
<evidence type="ECO:0000256" key="1">
    <source>
        <dbReference type="ARBA" id="ARBA00004651"/>
    </source>
</evidence>
<name>A0ABU2DQH4_9MICC</name>
<evidence type="ECO:0000313" key="9">
    <source>
        <dbReference type="Proteomes" id="UP001251870"/>
    </source>
</evidence>
<evidence type="ECO:0000313" key="8">
    <source>
        <dbReference type="EMBL" id="MDR8018755.1"/>
    </source>
</evidence>
<comment type="similarity">
    <text evidence="2">Belongs to the UPF0410 family.</text>
</comment>
<dbReference type="EMBL" id="JAVKGR010000003">
    <property type="protein sequence ID" value="MDR8018755.1"/>
    <property type="molecule type" value="Genomic_DNA"/>
</dbReference>
<keyword evidence="9" id="KW-1185">Reference proteome</keyword>
<evidence type="ECO:0000256" key="5">
    <source>
        <dbReference type="ARBA" id="ARBA00022989"/>
    </source>
</evidence>
<keyword evidence="6 7" id="KW-0472">Membrane</keyword>
<dbReference type="PANTHER" id="PTHR33884:SF3">
    <property type="entry name" value="UPF0410 PROTEIN YMGE"/>
    <property type="match status" value="1"/>
</dbReference>